<feature type="transmembrane region" description="Helical" evidence="6">
    <location>
        <begin position="59"/>
        <end position="86"/>
    </location>
</feature>
<keyword evidence="2 6" id="KW-0812">Transmembrane</keyword>
<evidence type="ECO:0000259" key="7">
    <source>
        <dbReference type="Pfam" id="PF00892"/>
    </source>
</evidence>
<protein>
    <recommendedName>
        <fullName evidence="7">EamA domain-containing protein</fullName>
    </recommendedName>
</protein>
<dbReference type="SUPFAM" id="SSF103481">
    <property type="entry name" value="Multidrug resistance efflux transporter EmrE"/>
    <property type="match status" value="2"/>
</dbReference>
<feature type="region of interest" description="Disordered" evidence="5">
    <location>
        <begin position="25"/>
        <end position="49"/>
    </location>
</feature>
<proteinExistence type="predicted"/>
<name>A0A8H7UB46_9FUNG</name>
<evidence type="ECO:0000256" key="2">
    <source>
        <dbReference type="ARBA" id="ARBA00022692"/>
    </source>
</evidence>
<dbReference type="InterPro" id="IPR000620">
    <property type="entry name" value="EamA_dom"/>
</dbReference>
<dbReference type="GO" id="GO:0016020">
    <property type="term" value="C:membrane"/>
    <property type="evidence" value="ECO:0007669"/>
    <property type="project" value="UniProtKB-SubCell"/>
</dbReference>
<keyword evidence="9" id="KW-1185">Reference proteome</keyword>
<reference evidence="8" key="1">
    <citation type="submission" date="2020-12" db="EMBL/GenBank/DDBJ databases">
        <title>Metabolic potential, ecology and presence of endohyphal bacteria is reflected in genomic diversity of Mucoromycotina.</title>
        <authorList>
            <person name="Muszewska A."/>
            <person name="Okrasinska A."/>
            <person name="Steczkiewicz K."/>
            <person name="Drgas O."/>
            <person name="Orlowska M."/>
            <person name="Perlinska-Lenart U."/>
            <person name="Aleksandrzak-Piekarczyk T."/>
            <person name="Szatraj K."/>
            <person name="Zielenkiewicz U."/>
            <person name="Pilsyk S."/>
            <person name="Malc E."/>
            <person name="Mieczkowski P."/>
            <person name="Kruszewska J.S."/>
            <person name="Biernat P."/>
            <person name="Pawlowska J."/>
        </authorList>
    </citation>
    <scope>NUCLEOTIDE SEQUENCE</scope>
    <source>
        <strain evidence="8">WA0000051536</strain>
    </source>
</reference>
<evidence type="ECO:0000256" key="4">
    <source>
        <dbReference type="ARBA" id="ARBA00023136"/>
    </source>
</evidence>
<evidence type="ECO:0000313" key="9">
    <source>
        <dbReference type="Proteomes" id="UP000612746"/>
    </source>
</evidence>
<dbReference type="Pfam" id="PF00892">
    <property type="entry name" value="EamA"/>
    <property type="match status" value="2"/>
</dbReference>
<evidence type="ECO:0000313" key="8">
    <source>
        <dbReference type="EMBL" id="KAG2175057.1"/>
    </source>
</evidence>
<evidence type="ECO:0000256" key="6">
    <source>
        <dbReference type="SAM" id="Phobius"/>
    </source>
</evidence>
<gene>
    <name evidence="8" type="ORF">INT44_007535</name>
</gene>
<evidence type="ECO:0000256" key="5">
    <source>
        <dbReference type="SAM" id="MobiDB-lite"/>
    </source>
</evidence>
<feature type="transmembrane region" description="Helical" evidence="6">
    <location>
        <begin position="92"/>
        <end position="112"/>
    </location>
</feature>
<dbReference type="InterPro" id="IPR037185">
    <property type="entry name" value="EmrE-like"/>
</dbReference>
<feature type="transmembrane region" description="Helical" evidence="6">
    <location>
        <begin position="287"/>
        <end position="305"/>
    </location>
</feature>
<dbReference type="AlphaFoldDB" id="A0A8H7UB46"/>
<feature type="compositionally biased region" description="Low complexity" evidence="5">
    <location>
        <begin position="28"/>
        <end position="39"/>
    </location>
</feature>
<accession>A0A8H7UB46</accession>
<keyword evidence="4 6" id="KW-0472">Membrane</keyword>
<organism evidence="8 9">
    <name type="scientific">Umbelopsis vinacea</name>
    <dbReference type="NCBI Taxonomy" id="44442"/>
    <lineage>
        <taxon>Eukaryota</taxon>
        <taxon>Fungi</taxon>
        <taxon>Fungi incertae sedis</taxon>
        <taxon>Mucoromycota</taxon>
        <taxon>Mucoromycotina</taxon>
        <taxon>Umbelopsidomycetes</taxon>
        <taxon>Umbelopsidales</taxon>
        <taxon>Umbelopsidaceae</taxon>
        <taxon>Umbelopsis</taxon>
    </lineage>
</organism>
<feature type="domain" description="EamA" evidence="7">
    <location>
        <begin position="60"/>
        <end position="201"/>
    </location>
</feature>
<comment type="caution">
    <text evidence="8">The sequence shown here is derived from an EMBL/GenBank/DDBJ whole genome shotgun (WGS) entry which is preliminary data.</text>
</comment>
<dbReference type="PANTHER" id="PTHR22911">
    <property type="entry name" value="ACYL-MALONYL CONDENSING ENZYME-RELATED"/>
    <property type="match status" value="1"/>
</dbReference>
<dbReference type="PANTHER" id="PTHR22911:SF6">
    <property type="entry name" value="SOLUTE CARRIER FAMILY 35 MEMBER G1"/>
    <property type="match status" value="1"/>
</dbReference>
<dbReference type="OrthoDB" id="306876at2759"/>
<feature type="transmembrane region" description="Helical" evidence="6">
    <location>
        <begin position="317"/>
        <end position="335"/>
    </location>
</feature>
<feature type="transmembrane region" description="Helical" evidence="6">
    <location>
        <begin position="160"/>
        <end position="178"/>
    </location>
</feature>
<sequence>MPESEGPRQDIPASLTIVNEATPLLPQSNSASNRTNANTGRRASTLSLSQDHARRKKEIIGLLLMTLSALGFSVMSLCVKLGGSVFPSFEMVFARSLVQLVLGLAGCAILKVNPLGDKKVRGWLVLRGLAGSLGLALFFYCLTVLPLADATEINVSHLRSVVFFLGPIFTAILASVALGEKFTLFDGICATLTFGGVVLVSRPEFLFGSEDGSSKPEDDESQRIFAIICAVMGAMLSAVAYVTVRKVGKGAHFMVHVVYFGAISTVLSPLGIFGLQKFVIPETWKDYLVLLLVGIFAFLGQCLLNQGLQMAPAGPGTLMRMNDIVFAFAFGILLFHEIPPISSILGATLIVGCTTALGLHKWYMNSLQAALARQNSGAATVTTTST</sequence>
<comment type="subcellular location">
    <subcellularLocation>
        <location evidence="1">Membrane</location>
        <topology evidence="1">Multi-pass membrane protein</topology>
    </subcellularLocation>
</comment>
<feature type="transmembrane region" description="Helical" evidence="6">
    <location>
        <begin position="124"/>
        <end position="148"/>
    </location>
</feature>
<dbReference type="Proteomes" id="UP000612746">
    <property type="component" value="Unassembled WGS sequence"/>
</dbReference>
<evidence type="ECO:0000256" key="3">
    <source>
        <dbReference type="ARBA" id="ARBA00022989"/>
    </source>
</evidence>
<evidence type="ECO:0000256" key="1">
    <source>
        <dbReference type="ARBA" id="ARBA00004141"/>
    </source>
</evidence>
<keyword evidence="3 6" id="KW-1133">Transmembrane helix</keyword>
<dbReference type="EMBL" id="JAEPRA010000015">
    <property type="protein sequence ID" value="KAG2175057.1"/>
    <property type="molecule type" value="Genomic_DNA"/>
</dbReference>
<feature type="transmembrane region" description="Helical" evidence="6">
    <location>
        <begin position="256"/>
        <end position="275"/>
    </location>
</feature>
<feature type="domain" description="EamA" evidence="7">
    <location>
        <begin position="225"/>
        <end position="352"/>
    </location>
</feature>
<feature type="transmembrane region" description="Helical" evidence="6">
    <location>
        <begin position="223"/>
        <end position="244"/>
    </location>
</feature>